<protein>
    <submittedName>
        <fullName evidence="1">Uncharacterized protein</fullName>
    </submittedName>
</protein>
<keyword evidence="2" id="KW-1185">Reference proteome</keyword>
<dbReference type="Proteomes" id="UP001345963">
    <property type="component" value="Unassembled WGS sequence"/>
</dbReference>
<sequence>MKNSLGLTAVMERGEQRPEWHHIATCFLNWPAFRLAFIDQHPLKLDSPGQVETLFSTACSAKTGSARPHAPKLD</sequence>
<gene>
    <name evidence="1" type="ORF">ATANTOWER_032088</name>
</gene>
<accession>A0ABU7B677</accession>
<dbReference type="EMBL" id="JAHUTI010040266">
    <property type="protein sequence ID" value="MED6245145.1"/>
    <property type="molecule type" value="Genomic_DNA"/>
</dbReference>
<name>A0ABU7B677_9TELE</name>
<proteinExistence type="predicted"/>
<reference evidence="1 2" key="1">
    <citation type="submission" date="2021-07" db="EMBL/GenBank/DDBJ databases">
        <authorList>
            <person name="Palmer J.M."/>
        </authorList>
    </citation>
    <scope>NUCLEOTIDE SEQUENCE [LARGE SCALE GENOMIC DNA]</scope>
    <source>
        <strain evidence="1 2">AT_MEX2019</strain>
        <tissue evidence="1">Muscle</tissue>
    </source>
</reference>
<comment type="caution">
    <text evidence="1">The sequence shown here is derived from an EMBL/GenBank/DDBJ whole genome shotgun (WGS) entry which is preliminary data.</text>
</comment>
<organism evidence="1 2">
    <name type="scientific">Ataeniobius toweri</name>
    <dbReference type="NCBI Taxonomy" id="208326"/>
    <lineage>
        <taxon>Eukaryota</taxon>
        <taxon>Metazoa</taxon>
        <taxon>Chordata</taxon>
        <taxon>Craniata</taxon>
        <taxon>Vertebrata</taxon>
        <taxon>Euteleostomi</taxon>
        <taxon>Actinopterygii</taxon>
        <taxon>Neopterygii</taxon>
        <taxon>Teleostei</taxon>
        <taxon>Neoteleostei</taxon>
        <taxon>Acanthomorphata</taxon>
        <taxon>Ovalentaria</taxon>
        <taxon>Atherinomorphae</taxon>
        <taxon>Cyprinodontiformes</taxon>
        <taxon>Goodeidae</taxon>
        <taxon>Ataeniobius</taxon>
    </lineage>
</organism>
<evidence type="ECO:0000313" key="1">
    <source>
        <dbReference type="EMBL" id="MED6245145.1"/>
    </source>
</evidence>
<evidence type="ECO:0000313" key="2">
    <source>
        <dbReference type="Proteomes" id="UP001345963"/>
    </source>
</evidence>